<dbReference type="PROSITE" id="PS00061">
    <property type="entry name" value="ADH_SHORT"/>
    <property type="match status" value="1"/>
</dbReference>
<evidence type="ECO:0000256" key="1">
    <source>
        <dbReference type="ARBA" id="ARBA00006484"/>
    </source>
</evidence>
<evidence type="ECO:0000256" key="3">
    <source>
        <dbReference type="RuleBase" id="RU000363"/>
    </source>
</evidence>
<evidence type="ECO:0000256" key="2">
    <source>
        <dbReference type="ARBA" id="ARBA00023002"/>
    </source>
</evidence>
<protein>
    <submittedName>
        <fullName evidence="4">SDR family NAD(P)-dependent oxidoreductase</fullName>
    </submittedName>
</protein>
<dbReference type="Gene3D" id="3.40.50.720">
    <property type="entry name" value="NAD(P)-binding Rossmann-like Domain"/>
    <property type="match status" value="1"/>
</dbReference>
<reference evidence="4" key="1">
    <citation type="submission" date="2024-04" db="EMBL/GenBank/DDBJ databases">
        <title>Mariniflexile litorale, isolated from the shallow sediments of the Sea of Japan.</title>
        <authorList>
            <person name="Romanenko L."/>
            <person name="Isaeva M."/>
        </authorList>
    </citation>
    <scope>NUCLEOTIDE SEQUENCE [LARGE SCALE GENOMIC DNA]</scope>
    <source>
        <strain evidence="4">KMM 9835</strain>
    </source>
</reference>
<keyword evidence="5" id="KW-1185">Reference proteome</keyword>
<organism evidence="4 5">
    <name type="scientific">Mariniflexile litorale</name>
    <dbReference type="NCBI Taxonomy" id="3045158"/>
    <lineage>
        <taxon>Bacteria</taxon>
        <taxon>Pseudomonadati</taxon>
        <taxon>Bacteroidota</taxon>
        <taxon>Flavobacteriia</taxon>
        <taxon>Flavobacteriales</taxon>
        <taxon>Flavobacteriaceae</taxon>
        <taxon>Mariniflexile</taxon>
    </lineage>
</organism>
<evidence type="ECO:0000313" key="4">
    <source>
        <dbReference type="EMBL" id="XBL13400.1"/>
    </source>
</evidence>
<dbReference type="AlphaFoldDB" id="A0AAU7EDJ1"/>
<dbReference type="PANTHER" id="PTHR44196">
    <property type="entry name" value="DEHYDROGENASE/REDUCTASE SDR FAMILY MEMBER 7B"/>
    <property type="match status" value="1"/>
</dbReference>
<dbReference type="GO" id="GO:0016020">
    <property type="term" value="C:membrane"/>
    <property type="evidence" value="ECO:0007669"/>
    <property type="project" value="TreeGrafter"/>
</dbReference>
<dbReference type="KEGG" id="mlil:QLS71_013860"/>
<dbReference type="PRINTS" id="PR00080">
    <property type="entry name" value="SDRFAMILY"/>
</dbReference>
<dbReference type="Proteomes" id="UP001224325">
    <property type="component" value="Chromosome"/>
</dbReference>
<dbReference type="InterPro" id="IPR020904">
    <property type="entry name" value="Sc_DH/Rdtase_CS"/>
</dbReference>
<gene>
    <name evidence="4" type="ORF">QLS71_013860</name>
</gene>
<comment type="similarity">
    <text evidence="1 3">Belongs to the short-chain dehydrogenases/reductases (SDR) family.</text>
</comment>
<proteinExistence type="inferred from homology"/>
<dbReference type="EMBL" id="CP155618">
    <property type="protein sequence ID" value="XBL13400.1"/>
    <property type="molecule type" value="Genomic_DNA"/>
</dbReference>
<dbReference type="Pfam" id="PF00106">
    <property type="entry name" value="adh_short"/>
    <property type="match status" value="1"/>
</dbReference>
<dbReference type="GO" id="GO:0016491">
    <property type="term" value="F:oxidoreductase activity"/>
    <property type="evidence" value="ECO:0007669"/>
    <property type="project" value="UniProtKB-KW"/>
</dbReference>
<dbReference type="InterPro" id="IPR002347">
    <property type="entry name" value="SDR_fam"/>
</dbReference>
<dbReference type="InterPro" id="IPR036291">
    <property type="entry name" value="NAD(P)-bd_dom_sf"/>
</dbReference>
<evidence type="ECO:0000313" key="5">
    <source>
        <dbReference type="Proteomes" id="UP001224325"/>
    </source>
</evidence>
<dbReference type="SUPFAM" id="SSF51735">
    <property type="entry name" value="NAD(P)-binding Rossmann-fold domains"/>
    <property type="match status" value="1"/>
</dbReference>
<name>A0AAU7EDJ1_9FLAO</name>
<dbReference type="PANTHER" id="PTHR44196:SF1">
    <property type="entry name" value="DEHYDROGENASE_REDUCTASE SDR FAMILY MEMBER 7B"/>
    <property type="match status" value="1"/>
</dbReference>
<keyword evidence="2" id="KW-0560">Oxidoreductase</keyword>
<accession>A0AAU7EDJ1</accession>
<dbReference type="PRINTS" id="PR00081">
    <property type="entry name" value="GDHRDH"/>
</dbReference>
<dbReference type="RefSeq" id="WP_308993960.1">
    <property type="nucleotide sequence ID" value="NZ_CP155618.1"/>
</dbReference>
<sequence length="244" mass="27421">MKLDNNKILITGATSGIGRELAERFCQLNNQIIAVGRNQIRLEELARFDKRITSFKCDISSPSELDRLVVYINQEHKDLNVLINNAGIQYNQTLLDDTYNLQKIENEISTNLTSPIKLITLLIPVLQNNSNAAIVNVSSGLAMVPKAKSAVYCGTKAAIHIFSKSLRYQLETIKVFEIIPPLVDTEMTKGRGKGKISPQRLVDEFIKAYKNNKYEVNIHKVKLLRIINRISPKIADSIMKGVTI</sequence>